<sequence length="155" mass="17499">MSLKSALTEQIEQLARNGVTQFLSGMAEGVDTWAALAVLALRGKNDALKLHCILPCREQAEQWSAPAQEMYRSILEQADSVVYVNRDYRKDCMLERNRFLVEHSDILLAVYNGERRGGTAATIRYARKAGREIWIMDPETHLVTREEGICQTAGK</sequence>
<dbReference type="Proteomes" id="UP000003639">
    <property type="component" value="Unassembled WGS sequence"/>
</dbReference>
<dbReference type="SUPFAM" id="SSF102405">
    <property type="entry name" value="MCP/YpsA-like"/>
    <property type="match status" value="1"/>
</dbReference>
<dbReference type="Pfam" id="PF06908">
    <property type="entry name" value="YpsA"/>
    <property type="match status" value="1"/>
</dbReference>
<keyword evidence="2" id="KW-1185">Reference proteome</keyword>
<name>A6NUC5_9FIRM</name>
<dbReference type="InterPro" id="IPR010697">
    <property type="entry name" value="YspA"/>
</dbReference>
<dbReference type="STRING" id="411467.BACCAP_01807"/>
<comment type="caution">
    <text evidence="1">The sequence shown here is derived from an EMBL/GenBank/DDBJ whole genome shotgun (WGS) entry which is preliminary data.</text>
</comment>
<protein>
    <recommendedName>
        <fullName evidence="3">DUF1273 family protein</fullName>
    </recommendedName>
</protein>
<evidence type="ECO:0000313" key="2">
    <source>
        <dbReference type="Proteomes" id="UP000003639"/>
    </source>
</evidence>
<dbReference type="PANTHER" id="PTHR38440">
    <property type="entry name" value="UPF0398 PROTEIN YPSA"/>
    <property type="match status" value="1"/>
</dbReference>
<dbReference type="AlphaFoldDB" id="A6NUC5"/>
<evidence type="ECO:0000313" key="1">
    <source>
        <dbReference type="EMBL" id="EDN00472.1"/>
    </source>
</evidence>
<reference evidence="1 2" key="1">
    <citation type="submission" date="2007-04" db="EMBL/GenBank/DDBJ databases">
        <authorList>
            <person name="Fulton L."/>
            <person name="Clifton S."/>
            <person name="Fulton B."/>
            <person name="Xu J."/>
            <person name="Minx P."/>
            <person name="Pepin K.H."/>
            <person name="Johnson M."/>
            <person name="Thiruvilangam P."/>
            <person name="Bhonagiri V."/>
            <person name="Nash W.E."/>
            <person name="Mardis E.R."/>
            <person name="Wilson R.K."/>
        </authorList>
    </citation>
    <scope>NUCLEOTIDE SEQUENCE [LARGE SCALE GENOMIC DNA]</scope>
    <source>
        <strain evidence="1 2">ATCC 29799</strain>
    </source>
</reference>
<organism evidence="1 2">
    <name type="scientific">Pseudoflavonifractor capillosus ATCC 29799</name>
    <dbReference type="NCBI Taxonomy" id="411467"/>
    <lineage>
        <taxon>Bacteria</taxon>
        <taxon>Bacillati</taxon>
        <taxon>Bacillota</taxon>
        <taxon>Clostridia</taxon>
        <taxon>Eubacteriales</taxon>
        <taxon>Oscillospiraceae</taxon>
        <taxon>Pseudoflavonifractor</taxon>
    </lineage>
</organism>
<gene>
    <name evidence="1" type="ORF">BACCAP_01807</name>
</gene>
<proteinExistence type="predicted"/>
<dbReference type="EMBL" id="AAXG02000011">
    <property type="protein sequence ID" value="EDN00472.1"/>
    <property type="molecule type" value="Genomic_DNA"/>
</dbReference>
<reference evidence="1 2" key="2">
    <citation type="submission" date="2007-06" db="EMBL/GenBank/DDBJ databases">
        <title>Draft genome sequence of Pseudoflavonifractor capillosus ATCC 29799.</title>
        <authorList>
            <person name="Sudarsanam P."/>
            <person name="Ley R."/>
            <person name="Guruge J."/>
            <person name="Turnbaugh P.J."/>
            <person name="Mahowald M."/>
            <person name="Liep D."/>
            <person name="Gordon J."/>
        </authorList>
    </citation>
    <scope>NUCLEOTIDE SEQUENCE [LARGE SCALE GENOMIC DNA]</scope>
    <source>
        <strain evidence="1 2">ATCC 29799</strain>
    </source>
</reference>
<accession>A6NUC5</accession>
<dbReference type="PANTHER" id="PTHR38440:SF1">
    <property type="entry name" value="UPF0398 PROTEIN SPR0331"/>
    <property type="match status" value="1"/>
</dbReference>
<dbReference type="Gene3D" id="3.40.50.450">
    <property type="match status" value="1"/>
</dbReference>
<evidence type="ECO:0008006" key="3">
    <source>
        <dbReference type="Google" id="ProtNLM"/>
    </source>
</evidence>
<dbReference type="eggNOG" id="COG4474">
    <property type="taxonomic scope" value="Bacteria"/>
</dbReference>